<dbReference type="GO" id="GO:0003677">
    <property type="term" value="F:DNA binding"/>
    <property type="evidence" value="ECO:0007669"/>
    <property type="project" value="UniProtKB-KW"/>
</dbReference>
<dbReference type="GO" id="GO:0005524">
    <property type="term" value="F:ATP binding"/>
    <property type="evidence" value="ECO:0007669"/>
    <property type="project" value="UniProtKB-KW"/>
</dbReference>
<dbReference type="GO" id="GO:0009307">
    <property type="term" value="P:DNA restriction-modification system"/>
    <property type="evidence" value="ECO:0007669"/>
    <property type="project" value="UniProtKB-KW"/>
</dbReference>
<keyword evidence="6" id="KW-0680">Restriction system</keyword>
<dbReference type="AlphaFoldDB" id="A0A7X2MGT7"/>
<evidence type="ECO:0000256" key="10">
    <source>
        <dbReference type="ARBA" id="ARBA00023125"/>
    </source>
</evidence>
<evidence type="ECO:0000256" key="9">
    <source>
        <dbReference type="ARBA" id="ARBA00022840"/>
    </source>
</evidence>
<evidence type="ECO:0000313" key="12">
    <source>
        <dbReference type="EMBL" id="MSE09186.1"/>
    </source>
</evidence>
<dbReference type="Pfam" id="PF04313">
    <property type="entry name" value="HSDR_N"/>
    <property type="match status" value="1"/>
</dbReference>
<evidence type="ECO:0000256" key="6">
    <source>
        <dbReference type="ARBA" id="ARBA00022747"/>
    </source>
</evidence>
<sequence length="157" mass="18259">MDLERDIEEKLINRLTQGVSQWTRRDDIKTVSQLWDNFFKILSKNNKAQLHDQPLTENEKNTIRTQITKPNFYQAAKFMVGANRQVKFHLKREDSTLPDADLTILDNTNIAGGTSVYEVVHQIQLARKFELDQDRRSDVTLLINGLPMIHIELKKPS</sequence>
<gene>
    <name evidence="12" type="ORF">GKC33_10955</name>
</gene>
<dbReference type="InterPro" id="IPR007409">
    <property type="entry name" value="Restrct_endonuc_type1_HsdR_N"/>
</dbReference>
<evidence type="ECO:0000256" key="5">
    <source>
        <dbReference type="ARBA" id="ARBA00022741"/>
    </source>
</evidence>
<dbReference type="PANTHER" id="PTHR30195">
    <property type="entry name" value="TYPE I SITE-SPECIFIC DEOXYRIBONUCLEASE PROTEIN SUBUNIT M AND R"/>
    <property type="match status" value="1"/>
</dbReference>
<evidence type="ECO:0000256" key="1">
    <source>
        <dbReference type="ARBA" id="ARBA00000851"/>
    </source>
</evidence>
<dbReference type="EC" id="3.1.21.3" evidence="3"/>
<dbReference type="CDD" id="cd22332">
    <property type="entry name" value="HsdR_N"/>
    <property type="match status" value="1"/>
</dbReference>
<name>A0A7X2MGT7_9LACO</name>
<keyword evidence="8" id="KW-0378">Hydrolase</keyword>
<evidence type="ECO:0000256" key="8">
    <source>
        <dbReference type="ARBA" id="ARBA00022801"/>
    </source>
</evidence>
<comment type="similarity">
    <text evidence="2">Belongs to the HsdR family.</text>
</comment>
<keyword evidence="4" id="KW-0540">Nuclease</keyword>
<proteinExistence type="inferred from homology"/>
<dbReference type="GO" id="GO:0009035">
    <property type="term" value="F:type I site-specific deoxyribonuclease activity"/>
    <property type="evidence" value="ECO:0007669"/>
    <property type="project" value="UniProtKB-EC"/>
</dbReference>
<comment type="caution">
    <text evidence="12">The sequence shown here is derived from an EMBL/GenBank/DDBJ whole genome shotgun (WGS) entry which is preliminary data.</text>
</comment>
<evidence type="ECO:0000256" key="7">
    <source>
        <dbReference type="ARBA" id="ARBA00022759"/>
    </source>
</evidence>
<feature type="domain" description="Restriction endonuclease type I HsdR N-terminal" evidence="11">
    <location>
        <begin position="4"/>
        <end position="156"/>
    </location>
</feature>
<dbReference type="PANTHER" id="PTHR30195:SF16">
    <property type="entry name" value="TYPE I RESTRICTION ENZYME ENDONUCLEASE SUBUNIT"/>
    <property type="match status" value="1"/>
</dbReference>
<keyword evidence="5" id="KW-0547">Nucleotide-binding</keyword>
<dbReference type="EMBL" id="WKKX01000669">
    <property type="protein sequence ID" value="MSE09186.1"/>
    <property type="molecule type" value="Genomic_DNA"/>
</dbReference>
<dbReference type="Proteomes" id="UP000467635">
    <property type="component" value="Unassembled WGS sequence"/>
</dbReference>
<accession>A0A7X2MGT7</accession>
<keyword evidence="10" id="KW-0238">DNA-binding</keyword>
<evidence type="ECO:0000256" key="3">
    <source>
        <dbReference type="ARBA" id="ARBA00012654"/>
    </source>
</evidence>
<evidence type="ECO:0000256" key="2">
    <source>
        <dbReference type="ARBA" id="ARBA00008598"/>
    </source>
</evidence>
<keyword evidence="9" id="KW-0067">ATP-binding</keyword>
<dbReference type="Gene3D" id="3.90.1570.50">
    <property type="match status" value="1"/>
</dbReference>
<comment type="catalytic activity">
    <reaction evidence="1">
        <text>Endonucleolytic cleavage of DNA to give random double-stranded fragments with terminal 5'-phosphates, ATP is simultaneously hydrolyzed.</text>
        <dbReference type="EC" id="3.1.21.3"/>
    </reaction>
</comment>
<protein>
    <recommendedName>
        <fullName evidence="3">type I site-specific deoxyribonuclease</fullName>
        <ecNumber evidence="3">3.1.21.3</ecNumber>
    </recommendedName>
</protein>
<evidence type="ECO:0000259" key="11">
    <source>
        <dbReference type="Pfam" id="PF04313"/>
    </source>
</evidence>
<keyword evidence="7 12" id="KW-0255">Endonuclease</keyword>
<evidence type="ECO:0000256" key="4">
    <source>
        <dbReference type="ARBA" id="ARBA00022722"/>
    </source>
</evidence>
<dbReference type="InterPro" id="IPR051268">
    <property type="entry name" value="Type-I_R_enzyme_R_subunit"/>
</dbReference>
<evidence type="ECO:0000313" key="13">
    <source>
        <dbReference type="Proteomes" id="UP000467635"/>
    </source>
</evidence>
<feature type="non-terminal residue" evidence="12">
    <location>
        <position position="157"/>
    </location>
</feature>
<reference evidence="12 13" key="1">
    <citation type="submission" date="2019-11" db="EMBL/GenBank/DDBJ databases">
        <title>Draft Genome Sequence of Plant Growth-Promoting Rhizosphere-Associated Bacteria.</title>
        <authorList>
            <person name="Vasilyev I.Y."/>
            <person name="Radchenko V."/>
            <person name="Ilnitskaya E.V."/>
        </authorList>
    </citation>
    <scope>NUCLEOTIDE SEQUENCE [LARGE SCALE GENOMIC DNA]</scope>
    <source>
        <strain evidence="12 13">VRA_01-1sq_f</strain>
    </source>
</reference>
<organism evidence="12 13">
    <name type="scientific">Ligilactobacillus salivarius</name>
    <dbReference type="NCBI Taxonomy" id="1624"/>
    <lineage>
        <taxon>Bacteria</taxon>
        <taxon>Bacillati</taxon>
        <taxon>Bacillota</taxon>
        <taxon>Bacilli</taxon>
        <taxon>Lactobacillales</taxon>
        <taxon>Lactobacillaceae</taxon>
        <taxon>Ligilactobacillus</taxon>
    </lineage>
</organism>